<dbReference type="OrthoDB" id="6682367at2759"/>
<feature type="domain" description="CRAL-TRIO" evidence="1">
    <location>
        <begin position="142"/>
        <end position="287"/>
    </location>
</feature>
<reference evidence="2 3" key="1">
    <citation type="journal article" date="2018" name="Elife">
        <title>Firefly genomes illuminate parallel origins of bioluminescence in beetles.</title>
        <authorList>
            <person name="Fallon T.R."/>
            <person name="Lower S.E."/>
            <person name="Chang C.H."/>
            <person name="Bessho-Uehara M."/>
            <person name="Martin G.J."/>
            <person name="Bewick A.J."/>
            <person name="Behringer M."/>
            <person name="Debat H.J."/>
            <person name="Wong I."/>
            <person name="Day J.C."/>
            <person name="Suvorov A."/>
            <person name="Silva C.J."/>
            <person name="Stanger-Hall K.F."/>
            <person name="Hall D.W."/>
            <person name="Schmitz R.J."/>
            <person name="Nelson D.R."/>
            <person name="Lewis S.M."/>
            <person name="Shigenobu S."/>
            <person name="Bybee S.M."/>
            <person name="Larracuente A.M."/>
            <person name="Oba Y."/>
            <person name="Weng J.K."/>
        </authorList>
    </citation>
    <scope>NUCLEOTIDE SEQUENCE [LARGE SCALE GENOMIC DNA]</scope>
    <source>
        <strain evidence="2">1611_PpyrPB1</strain>
        <tissue evidence="2">Whole body</tissue>
    </source>
</reference>
<dbReference type="Proteomes" id="UP000327044">
    <property type="component" value="Unassembled WGS sequence"/>
</dbReference>
<dbReference type="GO" id="GO:0016020">
    <property type="term" value="C:membrane"/>
    <property type="evidence" value="ECO:0007669"/>
    <property type="project" value="TreeGrafter"/>
</dbReference>
<keyword evidence="3" id="KW-1185">Reference proteome</keyword>
<dbReference type="EMBL" id="VVIM01000006">
    <property type="protein sequence ID" value="KAB0797720.1"/>
    <property type="molecule type" value="Genomic_DNA"/>
</dbReference>
<dbReference type="SUPFAM" id="SSF46938">
    <property type="entry name" value="CRAL/TRIO N-terminal domain"/>
    <property type="match status" value="1"/>
</dbReference>
<dbReference type="GO" id="GO:1902936">
    <property type="term" value="F:phosphatidylinositol bisphosphate binding"/>
    <property type="evidence" value="ECO:0007669"/>
    <property type="project" value="TreeGrafter"/>
</dbReference>
<dbReference type="Pfam" id="PF00650">
    <property type="entry name" value="CRAL_TRIO"/>
    <property type="match status" value="1"/>
</dbReference>
<sequence>MRQVHVSDYLKCTAPIWLDTKVTLNPTTTLSMYRKIPDDLQKTAECKLNEVTSRIENDITQMKEWIAKQPHLNIEIDDQFILTLLRCCKFSLQRTKEKIDTYYTARSIMPEIFSNRDPYLPEIQHLFNSRCIALPLPNLDPDDGSRIIFINYSSSLDPNLVSLRNLDKVNYMILDILIREDDDMIINGLKLITHCKDLSVRFLNELTPLYMKRHVYLVNAFPLRLQAVRVVNCPAPFAFAYSIFKTFTTSKIGQRMIMVSETNVPELCRQSPHLFPKEMGGNNGSIQELSGTWKRKVESYREWFLQEEAKKSDESLRTEPPKTALDLFGADGTFRKLEID</sequence>
<dbReference type="CDD" id="cd00170">
    <property type="entry name" value="SEC14"/>
    <property type="match status" value="1"/>
</dbReference>
<dbReference type="InParanoid" id="A0A5N4AK55"/>
<dbReference type="InterPro" id="IPR036865">
    <property type="entry name" value="CRAL-TRIO_dom_sf"/>
</dbReference>
<dbReference type="PRINTS" id="PR00180">
    <property type="entry name" value="CRETINALDHBP"/>
</dbReference>
<evidence type="ECO:0000313" key="3">
    <source>
        <dbReference type="Proteomes" id="UP000327044"/>
    </source>
</evidence>
<evidence type="ECO:0000259" key="1">
    <source>
        <dbReference type="PROSITE" id="PS50191"/>
    </source>
</evidence>
<organism evidence="2 3">
    <name type="scientific">Photinus pyralis</name>
    <name type="common">Common eastern firefly</name>
    <name type="synonym">Lampyris pyralis</name>
    <dbReference type="NCBI Taxonomy" id="7054"/>
    <lineage>
        <taxon>Eukaryota</taxon>
        <taxon>Metazoa</taxon>
        <taxon>Ecdysozoa</taxon>
        <taxon>Arthropoda</taxon>
        <taxon>Hexapoda</taxon>
        <taxon>Insecta</taxon>
        <taxon>Pterygota</taxon>
        <taxon>Neoptera</taxon>
        <taxon>Endopterygota</taxon>
        <taxon>Coleoptera</taxon>
        <taxon>Polyphaga</taxon>
        <taxon>Elateriformia</taxon>
        <taxon>Elateroidea</taxon>
        <taxon>Lampyridae</taxon>
        <taxon>Lampyrinae</taxon>
        <taxon>Photinus</taxon>
    </lineage>
</organism>
<dbReference type="InterPro" id="IPR036273">
    <property type="entry name" value="CRAL/TRIO_N_dom_sf"/>
</dbReference>
<dbReference type="InterPro" id="IPR001251">
    <property type="entry name" value="CRAL-TRIO_dom"/>
</dbReference>
<protein>
    <recommendedName>
        <fullName evidence="1">CRAL-TRIO domain-containing protein</fullName>
    </recommendedName>
</protein>
<gene>
    <name evidence="2" type="ORF">PPYR_08713</name>
</gene>
<dbReference type="Gene3D" id="1.10.8.20">
    <property type="entry name" value="N-terminal domain of phosphatidylinositol transfer protein sec14p"/>
    <property type="match status" value="1"/>
</dbReference>
<dbReference type="PROSITE" id="PS50191">
    <property type="entry name" value="CRAL_TRIO"/>
    <property type="match status" value="1"/>
</dbReference>
<name>A0A5N4AK55_PHOPY</name>
<dbReference type="SUPFAM" id="SSF52087">
    <property type="entry name" value="CRAL/TRIO domain"/>
    <property type="match status" value="1"/>
</dbReference>
<dbReference type="Gene3D" id="3.40.525.10">
    <property type="entry name" value="CRAL-TRIO lipid binding domain"/>
    <property type="match status" value="1"/>
</dbReference>
<proteinExistence type="predicted"/>
<evidence type="ECO:0000313" key="2">
    <source>
        <dbReference type="EMBL" id="KAB0797720.1"/>
    </source>
</evidence>
<dbReference type="PANTHER" id="PTHR10174">
    <property type="entry name" value="ALPHA-TOCOPHEROL TRANSFER PROTEIN-RELATED"/>
    <property type="match status" value="1"/>
</dbReference>
<dbReference type="AlphaFoldDB" id="A0A5N4AK55"/>
<dbReference type="Gene3D" id="1.20.5.1200">
    <property type="entry name" value="Alpha-tocopherol transfer"/>
    <property type="match status" value="1"/>
</dbReference>
<comment type="caution">
    <text evidence="2">The sequence shown here is derived from an EMBL/GenBank/DDBJ whole genome shotgun (WGS) entry which is preliminary data.</text>
</comment>
<dbReference type="PANTHER" id="PTHR10174:SF216">
    <property type="entry name" value="CRAL-TRIO DOMAIN-CONTAINING PROTEIN-RELATED"/>
    <property type="match status" value="1"/>
</dbReference>
<accession>A0A5N4AK55</accession>